<evidence type="ECO:0000313" key="6">
    <source>
        <dbReference type="Proteomes" id="UP001603857"/>
    </source>
</evidence>
<dbReference type="InterPro" id="IPR031425">
    <property type="entry name" value="NPR1/NH1-interacting"/>
</dbReference>
<feature type="region of interest" description="Disordered" evidence="4">
    <location>
        <begin position="74"/>
        <end position="93"/>
    </location>
</feature>
<organism evidence="5 6">
    <name type="scientific">Flemingia macrophylla</name>
    <dbReference type="NCBI Taxonomy" id="520843"/>
    <lineage>
        <taxon>Eukaryota</taxon>
        <taxon>Viridiplantae</taxon>
        <taxon>Streptophyta</taxon>
        <taxon>Embryophyta</taxon>
        <taxon>Tracheophyta</taxon>
        <taxon>Spermatophyta</taxon>
        <taxon>Magnoliopsida</taxon>
        <taxon>eudicotyledons</taxon>
        <taxon>Gunneridae</taxon>
        <taxon>Pentapetalae</taxon>
        <taxon>rosids</taxon>
        <taxon>fabids</taxon>
        <taxon>Fabales</taxon>
        <taxon>Fabaceae</taxon>
        <taxon>Papilionoideae</taxon>
        <taxon>50 kb inversion clade</taxon>
        <taxon>NPAAA clade</taxon>
        <taxon>indigoferoid/millettioid clade</taxon>
        <taxon>Phaseoleae</taxon>
        <taxon>Flemingia</taxon>
    </lineage>
</organism>
<sequence length="108" mass="12313">MEMKSHKKRKICQEESDEEAKMETFFALVRNIRDTRDRCSGLRSGDGKRKKGEVIAEVGVWKPKFELEDFADEEARRGNSKNPSATSQTKNCCKEKDAEKGIDLSLSL</sequence>
<feature type="compositionally biased region" description="Polar residues" evidence="4">
    <location>
        <begin position="80"/>
        <end position="91"/>
    </location>
</feature>
<reference evidence="5 6" key="1">
    <citation type="submission" date="2024-08" db="EMBL/GenBank/DDBJ databases">
        <title>Insights into the chromosomal genome structure of Flemingia macrophylla.</title>
        <authorList>
            <person name="Ding Y."/>
            <person name="Zhao Y."/>
            <person name="Bi W."/>
            <person name="Wu M."/>
            <person name="Zhao G."/>
            <person name="Gong Y."/>
            <person name="Li W."/>
            <person name="Zhang P."/>
        </authorList>
    </citation>
    <scope>NUCLEOTIDE SEQUENCE [LARGE SCALE GENOMIC DNA]</scope>
    <source>
        <strain evidence="5">DYQJB</strain>
        <tissue evidence="5">Leaf</tissue>
    </source>
</reference>
<protein>
    <submittedName>
        <fullName evidence="5">Uncharacterized protein</fullName>
    </submittedName>
</protein>
<dbReference type="GO" id="GO:0005634">
    <property type="term" value="C:nucleus"/>
    <property type="evidence" value="ECO:0007669"/>
    <property type="project" value="UniProtKB-SubCell"/>
</dbReference>
<comment type="subcellular location">
    <subcellularLocation>
        <location evidence="1">Nucleus</location>
    </subcellularLocation>
</comment>
<gene>
    <name evidence="5" type="ORF">Fmac_025779</name>
</gene>
<evidence type="ECO:0000256" key="2">
    <source>
        <dbReference type="ARBA" id="ARBA00009937"/>
    </source>
</evidence>
<dbReference type="AlphaFoldDB" id="A0ABD1LTC9"/>
<comment type="similarity">
    <text evidence="2">Belongs to the NPR1-interactor family.</text>
</comment>
<dbReference type="PANTHER" id="PTHR33669:SF14">
    <property type="entry name" value="NRR REPRESSOR HOMOLOG 3"/>
    <property type="match status" value="1"/>
</dbReference>
<name>A0ABD1LTC9_9FABA</name>
<dbReference type="PANTHER" id="PTHR33669">
    <property type="entry name" value="PROTEIN NEGATIVE REGULATOR OF RESISTANCE"/>
    <property type="match status" value="1"/>
</dbReference>
<evidence type="ECO:0000313" key="5">
    <source>
        <dbReference type="EMBL" id="KAL2326721.1"/>
    </source>
</evidence>
<dbReference type="Pfam" id="PF15699">
    <property type="entry name" value="NPR1_interact"/>
    <property type="match status" value="1"/>
</dbReference>
<keyword evidence="3" id="KW-0539">Nucleus</keyword>
<proteinExistence type="inferred from homology"/>
<evidence type="ECO:0000256" key="4">
    <source>
        <dbReference type="SAM" id="MobiDB-lite"/>
    </source>
</evidence>
<dbReference type="EMBL" id="JBGMDY010000008">
    <property type="protein sequence ID" value="KAL2326721.1"/>
    <property type="molecule type" value="Genomic_DNA"/>
</dbReference>
<accession>A0ABD1LTC9</accession>
<keyword evidence="6" id="KW-1185">Reference proteome</keyword>
<dbReference type="Proteomes" id="UP001603857">
    <property type="component" value="Unassembled WGS sequence"/>
</dbReference>
<evidence type="ECO:0000256" key="1">
    <source>
        <dbReference type="ARBA" id="ARBA00004123"/>
    </source>
</evidence>
<evidence type="ECO:0000256" key="3">
    <source>
        <dbReference type="ARBA" id="ARBA00023242"/>
    </source>
</evidence>
<comment type="caution">
    <text evidence="5">The sequence shown here is derived from an EMBL/GenBank/DDBJ whole genome shotgun (WGS) entry which is preliminary data.</text>
</comment>